<dbReference type="GO" id="GO:0005576">
    <property type="term" value="C:extracellular region"/>
    <property type="evidence" value="ECO:0007669"/>
    <property type="project" value="InterPro"/>
</dbReference>
<dbReference type="STRING" id="7757.ENSPMAP00000002239"/>
<dbReference type="OMA" id="WAEPETP"/>
<feature type="domain" description="SCP" evidence="1">
    <location>
        <begin position="1"/>
        <end position="145"/>
    </location>
</feature>
<dbReference type="InterPro" id="IPR035940">
    <property type="entry name" value="CAP_sf"/>
</dbReference>
<protein>
    <recommendedName>
        <fullName evidence="1">SCP domain-containing protein</fullName>
    </recommendedName>
</protein>
<accession>S4RAK8</accession>
<dbReference type="InterPro" id="IPR018244">
    <property type="entry name" value="Allrgn_V5/Tpx1_CS"/>
</dbReference>
<dbReference type="PROSITE" id="PS01010">
    <property type="entry name" value="CRISP_2"/>
    <property type="match status" value="1"/>
</dbReference>
<reference evidence="2" key="2">
    <citation type="submission" date="2025-09" db="UniProtKB">
        <authorList>
            <consortium name="Ensembl"/>
        </authorList>
    </citation>
    <scope>IDENTIFICATION</scope>
</reference>
<dbReference type="Pfam" id="PF00188">
    <property type="entry name" value="CAP"/>
    <property type="match status" value="1"/>
</dbReference>
<dbReference type="InterPro" id="IPR014044">
    <property type="entry name" value="CAP_dom"/>
</dbReference>
<dbReference type="Gene3D" id="3.40.33.10">
    <property type="entry name" value="CAP"/>
    <property type="match status" value="1"/>
</dbReference>
<dbReference type="FunFam" id="3.40.33.10:FF:000001">
    <property type="entry name" value="Cysteine-rich secretory protein LCCL domain containing 1"/>
    <property type="match status" value="1"/>
</dbReference>
<evidence type="ECO:0000313" key="2">
    <source>
        <dbReference type="Ensembl" id="ENSPMAP00000002239.1"/>
    </source>
</evidence>
<dbReference type="SUPFAM" id="SSF55797">
    <property type="entry name" value="PR-1-like"/>
    <property type="match status" value="1"/>
</dbReference>
<dbReference type="InterPro" id="IPR001283">
    <property type="entry name" value="CRISP-related"/>
</dbReference>
<organism evidence="2">
    <name type="scientific">Petromyzon marinus</name>
    <name type="common">Sea lamprey</name>
    <dbReference type="NCBI Taxonomy" id="7757"/>
    <lineage>
        <taxon>Eukaryota</taxon>
        <taxon>Metazoa</taxon>
        <taxon>Chordata</taxon>
        <taxon>Craniata</taxon>
        <taxon>Vertebrata</taxon>
        <taxon>Cyclostomata</taxon>
        <taxon>Hyperoartia</taxon>
        <taxon>Petromyzontiformes</taxon>
        <taxon>Petromyzontidae</taxon>
        <taxon>Petromyzon</taxon>
    </lineage>
</organism>
<proteinExistence type="predicted"/>
<evidence type="ECO:0000259" key="1">
    <source>
        <dbReference type="SMART" id="SM00198"/>
    </source>
</evidence>
<sequence length="181" mass="21073">ELHNKLRGEVHPPSSNMEYMAWVKKLIKEAARYPGRCLRLMQPMAMIHFLGQPHWLSHRPPSFHVQAWYDEAKDYQYPYEQECNPWCPFRCNGAVCTHYTQLVWATTNRVGCAINTCYNMNVWGQIWEKAVYLVCNYSPKGNWIGLSPYKSGRACSECPPSYGGSCRNNLCYRGKFPNWHG</sequence>
<name>S4RAK8_PETMA</name>
<dbReference type="SMART" id="SM00198">
    <property type="entry name" value="SCP"/>
    <property type="match status" value="1"/>
</dbReference>
<reference evidence="2" key="1">
    <citation type="submission" date="2025-08" db="UniProtKB">
        <authorList>
            <consortium name="Ensembl"/>
        </authorList>
    </citation>
    <scope>IDENTIFICATION</scope>
</reference>
<dbReference type="PRINTS" id="PR00837">
    <property type="entry name" value="V5TPXLIKE"/>
</dbReference>
<dbReference type="PANTHER" id="PTHR10334">
    <property type="entry name" value="CYSTEINE-RICH SECRETORY PROTEIN-RELATED"/>
    <property type="match status" value="1"/>
</dbReference>
<dbReference type="AlphaFoldDB" id="S4RAK8"/>
<dbReference type="Ensembl" id="ENSPMAT00000002250.1">
    <property type="protein sequence ID" value="ENSPMAP00000002239.1"/>
    <property type="gene ID" value="ENSPMAG00000002049.1"/>
</dbReference>
<dbReference type="HOGENOM" id="CLU_035730_2_2_1"/>
<dbReference type="GeneTree" id="ENSGT00940000157410"/>